<proteinExistence type="predicted"/>
<dbReference type="AlphaFoldDB" id="X0YQ13"/>
<feature type="transmembrane region" description="Helical" evidence="1">
    <location>
        <begin position="39"/>
        <end position="60"/>
    </location>
</feature>
<reference evidence="2" key="1">
    <citation type="journal article" date="2014" name="Front. Microbiol.">
        <title>High frequency of phylogenetically diverse reductive dehalogenase-homologous genes in deep subseafloor sedimentary metagenomes.</title>
        <authorList>
            <person name="Kawai M."/>
            <person name="Futagami T."/>
            <person name="Toyoda A."/>
            <person name="Takaki Y."/>
            <person name="Nishi S."/>
            <person name="Hori S."/>
            <person name="Arai W."/>
            <person name="Tsubouchi T."/>
            <person name="Morono Y."/>
            <person name="Uchiyama I."/>
            <person name="Ito T."/>
            <person name="Fujiyama A."/>
            <person name="Inagaki F."/>
            <person name="Takami H."/>
        </authorList>
    </citation>
    <scope>NUCLEOTIDE SEQUENCE</scope>
    <source>
        <strain evidence="2">Expedition CK06-06</strain>
    </source>
</reference>
<accession>X0YQ13</accession>
<dbReference type="InterPro" id="IPR017581">
    <property type="entry name" value="AtpR-like"/>
</dbReference>
<organism evidence="2">
    <name type="scientific">marine sediment metagenome</name>
    <dbReference type="NCBI Taxonomy" id="412755"/>
    <lineage>
        <taxon>unclassified sequences</taxon>
        <taxon>metagenomes</taxon>
        <taxon>ecological metagenomes</taxon>
    </lineage>
</organism>
<sequence>MSINIYSLLYLLVGLGLGLLYFGGLWLTIKNMDQSRSPIVLTLGSFILRTGAVFLVLIYVARQGDWGNILILLAGFIVSRIFLSRMIGKRKKD</sequence>
<protein>
    <recommendedName>
        <fullName evidence="3">N-ATPase, AtpR subunit</fullName>
    </recommendedName>
</protein>
<feature type="transmembrane region" description="Helical" evidence="1">
    <location>
        <begin position="66"/>
        <end position="83"/>
    </location>
</feature>
<evidence type="ECO:0000313" key="2">
    <source>
        <dbReference type="EMBL" id="GAG48957.1"/>
    </source>
</evidence>
<name>X0YQ13_9ZZZZ</name>
<keyword evidence="1" id="KW-1133">Transmembrane helix</keyword>
<feature type="transmembrane region" description="Helical" evidence="1">
    <location>
        <begin position="6"/>
        <end position="27"/>
    </location>
</feature>
<keyword evidence="1" id="KW-0472">Membrane</keyword>
<dbReference type="Pfam" id="PF12966">
    <property type="entry name" value="AtpR"/>
    <property type="match status" value="1"/>
</dbReference>
<evidence type="ECO:0008006" key="3">
    <source>
        <dbReference type="Google" id="ProtNLM"/>
    </source>
</evidence>
<keyword evidence="1" id="KW-0812">Transmembrane</keyword>
<dbReference type="EMBL" id="BARS01051814">
    <property type="protein sequence ID" value="GAG48957.1"/>
    <property type="molecule type" value="Genomic_DNA"/>
</dbReference>
<evidence type="ECO:0000256" key="1">
    <source>
        <dbReference type="SAM" id="Phobius"/>
    </source>
</evidence>
<comment type="caution">
    <text evidence="2">The sequence shown here is derived from an EMBL/GenBank/DDBJ whole genome shotgun (WGS) entry which is preliminary data.</text>
</comment>
<dbReference type="NCBIfam" id="TIGR03165">
    <property type="entry name" value="F1F0_chp_2"/>
    <property type="match status" value="1"/>
</dbReference>
<gene>
    <name evidence="2" type="ORF">S01H1_77118</name>
</gene>